<keyword evidence="6" id="KW-0472">Membrane</keyword>
<proteinExistence type="predicted"/>
<keyword evidence="12" id="KW-1185">Reference proteome</keyword>
<feature type="signal peptide" evidence="9">
    <location>
        <begin position="1"/>
        <end position="20"/>
    </location>
</feature>
<dbReference type="InterPro" id="IPR000184">
    <property type="entry name" value="Bac_surfAg_D15"/>
</dbReference>
<dbReference type="PANTHER" id="PTHR12815:SF47">
    <property type="entry name" value="TRANSLOCATION AND ASSEMBLY MODULE SUBUNIT TAMA"/>
    <property type="match status" value="1"/>
</dbReference>
<dbReference type="InterPro" id="IPR023707">
    <property type="entry name" value="OM_assembly_BamA"/>
</dbReference>
<keyword evidence="3" id="KW-0812">Transmembrane</keyword>
<dbReference type="RefSeq" id="WP_265766557.1">
    <property type="nucleotide sequence ID" value="NZ_JAGGJA010000008.1"/>
</dbReference>
<dbReference type="EMBL" id="JAGGJA010000008">
    <property type="protein sequence ID" value="MCW9707767.1"/>
    <property type="molecule type" value="Genomic_DNA"/>
</dbReference>
<reference evidence="11 12" key="1">
    <citation type="submission" date="2021-03" db="EMBL/GenBank/DDBJ databases">
        <title>Aliifodinibius sp. nov., a new bacterium isolated from saline soil.</title>
        <authorList>
            <person name="Galisteo C."/>
            <person name="De La Haba R."/>
            <person name="Sanchez-Porro C."/>
            <person name="Ventosa A."/>
        </authorList>
    </citation>
    <scope>NUCLEOTIDE SEQUENCE [LARGE SCALE GENOMIC DNA]</scope>
    <source>
        <strain evidence="11 12">1BSP15-2V2</strain>
    </source>
</reference>
<evidence type="ECO:0000256" key="8">
    <source>
        <dbReference type="NCBIfam" id="TIGR03303"/>
    </source>
</evidence>
<organism evidence="11 12">
    <name type="scientific">Fodinibius salsisoli</name>
    <dbReference type="NCBI Taxonomy" id="2820877"/>
    <lineage>
        <taxon>Bacteria</taxon>
        <taxon>Pseudomonadati</taxon>
        <taxon>Balneolota</taxon>
        <taxon>Balneolia</taxon>
        <taxon>Balneolales</taxon>
        <taxon>Balneolaceae</taxon>
        <taxon>Fodinibius</taxon>
    </lineage>
</organism>
<keyword evidence="4 9" id="KW-0732">Signal</keyword>
<feature type="chain" id="PRO_5047451455" description="Outer membrane protein assembly factor BamA" evidence="9">
    <location>
        <begin position="21"/>
        <end position="828"/>
    </location>
</feature>
<comment type="caution">
    <text evidence="11">The sequence shown here is derived from an EMBL/GenBank/DDBJ whole genome shotgun (WGS) entry which is preliminary data.</text>
</comment>
<evidence type="ECO:0000259" key="10">
    <source>
        <dbReference type="PROSITE" id="PS51779"/>
    </source>
</evidence>
<dbReference type="PANTHER" id="PTHR12815">
    <property type="entry name" value="SORTING AND ASSEMBLY MACHINERY SAMM50 PROTEIN FAMILY MEMBER"/>
    <property type="match status" value="1"/>
</dbReference>
<dbReference type="InterPro" id="IPR034746">
    <property type="entry name" value="POTRA"/>
</dbReference>
<evidence type="ECO:0000256" key="6">
    <source>
        <dbReference type="ARBA" id="ARBA00023136"/>
    </source>
</evidence>
<feature type="domain" description="POTRA" evidence="10">
    <location>
        <begin position="388"/>
        <end position="463"/>
    </location>
</feature>
<evidence type="ECO:0000256" key="3">
    <source>
        <dbReference type="ARBA" id="ARBA00022692"/>
    </source>
</evidence>
<dbReference type="PIRSF" id="PIRSF006076">
    <property type="entry name" value="OM_assembly_OMP85"/>
    <property type="match status" value="1"/>
</dbReference>
<evidence type="ECO:0000256" key="7">
    <source>
        <dbReference type="ARBA" id="ARBA00023237"/>
    </source>
</evidence>
<dbReference type="Gene3D" id="2.40.160.50">
    <property type="entry name" value="membrane protein fhac: a member of the omp85/tpsb transporter family"/>
    <property type="match status" value="1"/>
</dbReference>
<dbReference type="Pfam" id="PF07244">
    <property type="entry name" value="POTRA"/>
    <property type="match status" value="4"/>
</dbReference>
<evidence type="ECO:0000256" key="9">
    <source>
        <dbReference type="SAM" id="SignalP"/>
    </source>
</evidence>
<feature type="domain" description="POTRA" evidence="10">
    <location>
        <begin position="43"/>
        <end position="117"/>
    </location>
</feature>
<dbReference type="PROSITE" id="PS51779">
    <property type="entry name" value="POTRA"/>
    <property type="match status" value="2"/>
</dbReference>
<name>A0ABT3PPJ3_9BACT</name>
<comment type="subcellular location">
    <subcellularLocation>
        <location evidence="1">Membrane</location>
    </subcellularLocation>
</comment>
<keyword evidence="2" id="KW-1134">Transmembrane beta strand</keyword>
<evidence type="ECO:0000256" key="4">
    <source>
        <dbReference type="ARBA" id="ARBA00022729"/>
    </source>
</evidence>
<gene>
    <name evidence="11" type="primary">bamA</name>
    <name evidence="11" type="ORF">J6I44_12940</name>
</gene>
<dbReference type="NCBIfam" id="TIGR03303">
    <property type="entry name" value="OM_YaeT"/>
    <property type="match status" value="1"/>
</dbReference>
<dbReference type="InterPro" id="IPR010827">
    <property type="entry name" value="BamA/TamA_POTRA"/>
</dbReference>
<evidence type="ECO:0000313" key="11">
    <source>
        <dbReference type="EMBL" id="MCW9707767.1"/>
    </source>
</evidence>
<dbReference type="Proteomes" id="UP001207918">
    <property type="component" value="Unassembled WGS sequence"/>
</dbReference>
<dbReference type="Pfam" id="PF01103">
    <property type="entry name" value="Omp85"/>
    <property type="match status" value="1"/>
</dbReference>
<dbReference type="InterPro" id="IPR039910">
    <property type="entry name" value="D15-like"/>
</dbReference>
<dbReference type="Gene3D" id="3.10.20.310">
    <property type="entry name" value="membrane protein fhac"/>
    <property type="match status" value="5"/>
</dbReference>
<accession>A0ABT3PPJ3</accession>
<protein>
    <recommendedName>
        <fullName evidence="8">Outer membrane protein assembly factor BamA</fullName>
    </recommendedName>
</protein>
<evidence type="ECO:0000256" key="2">
    <source>
        <dbReference type="ARBA" id="ARBA00022452"/>
    </source>
</evidence>
<evidence type="ECO:0000256" key="5">
    <source>
        <dbReference type="ARBA" id="ARBA00022737"/>
    </source>
</evidence>
<keyword evidence="7" id="KW-0998">Cell outer membrane</keyword>
<evidence type="ECO:0000256" key="1">
    <source>
        <dbReference type="ARBA" id="ARBA00004370"/>
    </source>
</evidence>
<sequence>MKKLLLTLSVLCFISISGFAQDTTSDSTSINIENPLNVTPQRFEVLGVEVEGLTTSREEFVIGTSGLEVGSRVQIPGEDIAQAIRSLHQTGLFSNVKILKTRQEGDGIYLKIQVQEQPRLAEYRIEGVKRSERSDLEEKITMVPGYAVTESSIAQATNTIKRYYKNEGHWDTKVDVQRSRTDTVRNRVTVTFNIDAGERLEVKEISFDNNEQFSDQELRKSLSTIGEDRWWKFFSKKLYKEADFEEAQNNLRKFYRDHGYLDFRITSDTVYTFPYTQRRLFVLETPARGIKVNMSVHEGPQYKVRDINWEGNTVYTDEQLTQTLGFEKGEVFNQTKFKTRLEINQSGPDVTSLYQDIGYLFFRAEPNIEVVAEDSVDLNINLVENDIAYIEKVSFEGNTKTHDDVVRRSLRTVPGQKYSRQAIIRTIRELGQLGYFRQQAIEPNLAPDPENNTVDVNYTLDESQSTDNFEFSGGFGGRGIGLILSAKVNFNNFSMGRAIKGEGWNPIPSGDGQKLSLGVQVTGSGYQSYSIGFQEPWLSGRPLSLGVNMSYDLISYRGSDQRNELFSSSVSLGRRLKWPDDYFSHQSVLSYQLYDVAGGASFLPEGASNILSIKQILERNSTDNKISPTRGSKLRLSGELAPPLPTFAQYYKLKSSYQNHTAVVGKLVLTNTIEYGYLGYLGSGKRSNFQRFKLGGTQLQQRQSFLDDNIDLRGFPGGQNGSITPFEDGEAVGGRLYSKYSLELRYPAITEQQAQVYPYAFMDAGNAYLDPSQFAPFDVKRSVGLGTRIYLPILGLVDLSYGYRLDGIPNTRVRAGEWQFLFNIGAPF</sequence>
<keyword evidence="5" id="KW-0677">Repeat</keyword>
<evidence type="ECO:0000313" key="12">
    <source>
        <dbReference type="Proteomes" id="UP001207918"/>
    </source>
</evidence>